<keyword evidence="1" id="KW-0472">Membrane</keyword>
<keyword evidence="1" id="KW-0812">Transmembrane</keyword>
<evidence type="ECO:0000313" key="3">
    <source>
        <dbReference type="Proteomes" id="UP000005258"/>
    </source>
</evidence>
<name>I3TQ02_TISMK</name>
<dbReference type="KEGG" id="tmo:TMO_3002"/>
<dbReference type="AlphaFoldDB" id="I3TQ02"/>
<dbReference type="EMBL" id="CP003236">
    <property type="protein sequence ID" value="AFK54840.1"/>
    <property type="molecule type" value="Genomic_DNA"/>
</dbReference>
<protein>
    <submittedName>
        <fullName evidence="2">Uncharacterized protein</fullName>
    </submittedName>
</protein>
<feature type="transmembrane region" description="Helical" evidence="1">
    <location>
        <begin position="101"/>
        <end position="123"/>
    </location>
</feature>
<dbReference type="RefSeq" id="WP_014746517.1">
    <property type="nucleotide sequence ID" value="NC_017956.1"/>
</dbReference>
<organism evidence="2 3">
    <name type="scientific">Tistrella mobilis (strain KA081020-065)</name>
    <dbReference type="NCBI Taxonomy" id="1110502"/>
    <lineage>
        <taxon>Bacteria</taxon>
        <taxon>Pseudomonadati</taxon>
        <taxon>Pseudomonadota</taxon>
        <taxon>Alphaproteobacteria</taxon>
        <taxon>Geminicoccales</taxon>
        <taxon>Geminicoccaceae</taxon>
        <taxon>Tistrella</taxon>
    </lineage>
</organism>
<sequence>MTPDRFRRLLDAYGADIDRWPAPDRQAARTCLAHHPDLLVPMGRAAALDASIRRIAPAVSPDAVAAAIDAVNRRLEAPPANTRRPADHGGVGRAPHQAVALGWPLAALAGAAAILLAIGLHGLPGTADGAAMMTLLFDSDLILLDGAVR</sequence>
<proteinExistence type="predicted"/>
<dbReference type="STRING" id="1110502.TMO_3002"/>
<gene>
    <name evidence="2" type="ordered locus">TMO_3002</name>
</gene>
<evidence type="ECO:0000256" key="1">
    <source>
        <dbReference type="SAM" id="Phobius"/>
    </source>
</evidence>
<evidence type="ECO:0000313" key="2">
    <source>
        <dbReference type="EMBL" id="AFK54840.1"/>
    </source>
</evidence>
<reference evidence="2 3" key="1">
    <citation type="journal article" date="2012" name="J. Am. Chem. Soc.">
        <title>Bacterial biosynthesis and maturation of the didemnin anti-cancer agents.</title>
        <authorList>
            <person name="Xu Y."/>
            <person name="Kersten R.D."/>
            <person name="Nam S.J."/>
            <person name="Lu L."/>
            <person name="Al-Suwailem A.M."/>
            <person name="Zheng H."/>
            <person name="Fenical W."/>
            <person name="Dorrestein P.C."/>
            <person name="Moore B.S."/>
            <person name="Qian P.Y."/>
        </authorList>
    </citation>
    <scope>NUCLEOTIDE SEQUENCE [LARGE SCALE GENOMIC DNA]</scope>
    <source>
        <strain evidence="2 3">KA081020-065</strain>
    </source>
</reference>
<accession>I3TQ02</accession>
<dbReference type="HOGENOM" id="CLU_127117_1_0_5"/>
<keyword evidence="1" id="KW-1133">Transmembrane helix</keyword>
<keyword evidence="3" id="KW-1185">Reference proteome</keyword>
<dbReference type="Proteomes" id="UP000005258">
    <property type="component" value="Chromosome"/>
</dbReference>